<evidence type="ECO:0008006" key="6">
    <source>
        <dbReference type="Google" id="ProtNLM"/>
    </source>
</evidence>
<sequence>MKRPKSEPPGSRRFKLSHLLLGIAVLYLVFISFKFPVFLEIAAMLSGDESYVGLDGMIGGESEDADLSKPIFSSVYKDAFHRKLEDNQNQDIPSMPSKEPMEERKSGARSIKPLQHPYGRITIDIMKRRNRTMDLSVLERMADEAWTLGLKAWEEVDKVDEKETSESSIYEGKPESCPSWLSMSGEELLKGDRLMFLPCGLAAGSSITVVGTPHYAHQEYVPQLARLRKGDAMVMVSQFMVELQGLKSVDGEEPPKILHVNPRLKGDWSKRPVIEHNTCYRMQWGKAQRCDGVPAKSDEDILAQLASPPLISARWRVQNPLGACELNKKKKLEGFVDKVKVWWSNYPLMGSPSFVLASKLKALKEDLKVWNRDVFGDVNLKQLQLTAELTHLDEKEECGGLSSAERESRKAVLVELDRLAHLEETSWRQKSRVLWLKEGDNNTKYFHKVANSNRRRNYMDQVEVEGIVYENELDIREKVVSFYENLYKEAEIWRPSVDGLNFHSIGAIDSSHMERKFDREEVFHVLQDLQGDKAPGVDGFSMAFFHRCWEVVGDDIMAFFDEFHTHCKFEKSLNATFIALIPNKRDALNIWDYRPISLVGSMYKLLSKVLANRLKQVLASLISCSQNAFVGGRQTLDSVLIANECLDSRLKSSLPGVLCKLDIEKAYDHVNWECLLYLLARMGFGQRWCHWIKSCISTVQFSILVNGSPARFFGGSRGLRQGDPLSPLLFLLVMEVLSKMFQVTEEAGLIRGFLAGVLGGIEVRISHLLFADDTIVFCDAAPAQVLHIRKVLSCFEAVTGLRVNLSKSEMVLVGVINDMSSLASILSCRVGALPMLYLGLPLGAPYKALSVWNSILEKIERRLASWQSLYLSKGGRLTLLKSTLSSLPTYYLSLFTIPASVCSPITYGGLGVKNLIMFNKALLGKWLWRFGVEDSQLWRRVIVAKYGLEWGGWRSKPYRGTHGCGLWKSISLGWEVFSKQTAFSVGGGNRIKFWCDNWCGDTPLKDLFPLLFDCASNRDASIESVISSPISSNPGTWNISFVRDFNDWELLVIVSFFKFLHPLFPRRERLDAMVWKPRNSSQFDVRSFYCALQAPNRTKFPWKGIWGVKTPRRLSFFIWTAARGDHLLLHCEIASALWFLVLQSFGIQWVIPATVIDLLFGWYNWFGKLKSGVWNLVPLCLMWTLWQERNRRIFEDIEKTPSHLKEQFSGLLYDCSRTWGLTAEPSLPDFIASLNTV</sequence>
<dbReference type="InterPro" id="IPR013320">
    <property type="entry name" value="ConA-like_dom_sf"/>
</dbReference>
<dbReference type="PROSITE" id="PS50878">
    <property type="entry name" value="RT_POL"/>
    <property type="match status" value="1"/>
</dbReference>
<name>A0A2N9GJ12_FAGSY</name>
<reference evidence="5" key="1">
    <citation type="submission" date="2018-02" db="EMBL/GenBank/DDBJ databases">
        <authorList>
            <person name="Cohen D.B."/>
            <person name="Kent A.D."/>
        </authorList>
    </citation>
    <scope>NUCLEOTIDE SEQUENCE</scope>
</reference>
<dbReference type="SUPFAM" id="SSF49899">
    <property type="entry name" value="Concanavalin A-like lectins/glucanases"/>
    <property type="match status" value="1"/>
</dbReference>
<keyword evidence="2" id="KW-0812">Transmembrane</keyword>
<dbReference type="AlphaFoldDB" id="A0A2N9GJ12"/>
<evidence type="ECO:0000313" key="5">
    <source>
        <dbReference type="EMBL" id="SPC99281.1"/>
    </source>
</evidence>
<accession>A0A2N9GJ12</accession>
<dbReference type="CDD" id="cd01650">
    <property type="entry name" value="RT_nLTR_like"/>
    <property type="match status" value="1"/>
</dbReference>
<keyword evidence="2" id="KW-0472">Membrane</keyword>
<feature type="region of interest" description="Disordered" evidence="1">
    <location>
        <begin position="86"/>
        <end position="108"/>
    </location>
</feature>
<dbReference type="PROSITE" id="PS51304">
    <property type="entry name" value="GALECTIN"/>
    <property type="match status" value="1"/>
</dbReference>
<dbReference type="EMBL" id="OIVN01001957">
    <property type="protein sequence ID" value="SPC99281.1"/>
    <property type="molecule type" value="Genomic_DNA"/>
</dbReference>
<dbReference type="InterPro" id="IPR043502">
    <property type="entry name" value="DNA/RNA_pol_sf"/>
</dbReference>
<feature type="domain" description="Reverse transcriptase" evidence="3">
    <location>
        <begin position="562"/>
        <end position="842"/>
    </location>
</feature>
<dbReference type="Gene3D" id="2.60.120.200">
    <property type="match status" value="1"/>
</dbReference>
<protein>
    <recommendedName>
        <fullName evidence="6">Reverse transcriptase domain-containing protein</fullName>
    </recommendedName>
</protein>
<dbReference type="InterPro" id="IPR000477">
    <property type="entry name" value="RT_dom"/>
</dbReference>
<evidence type="ECO:0000259" key="3">
    <source>
        <dbReference type="PROSITE" id="PS50878"/>
    </source>
</evidence>
<dbReference type="Pfam" id="PF00078">
    <property type="entry name" value="RVT_1"/>
    <property type="match status" value="1"/>
</dbReference>
<evidence type="ECO:0000259" key="4">
    <source>
        <dbReference type="PROSITE" id="PS51304"/>
    </source>
</evidence>
<feature type="transmembrane region" description="Helical" evidence="2">
    <location>
        <begin position="20"/>
        <end position="39"/>
    </location>
</feature>
<dbReference type="PANTHER" id="PTHR33116:SF78">
    <property type="entry name" value="OS12G0587133 PROTEIN"/>
    <property type="match status" value="1"/>
</dbReference>
<dbReference type="InterPro" id="IPR001079">
    <property type="entry name" value="Galectin_CRD"/>
</dbReference>
<evidence type="ECO:0000256" key="1">
    <source>
        <dbReference type="SAM" id="MobiDB-lite"/>
    </source>
</evidence>
<dbReference type="Pfam" id="PF00337">
    <property type="entry name" value="Gal-bind_lectin"/>
    <property type="match status" value="1"/>
</dbReference>
<keyword evidence="2" id="KW-1133">Transmembrane helix</keyword>
<organism evidence="5">
    <name type="scientific">Fagus sylvatica</name>
    <name type="common">Beechnut</name>
    <dbReference type="NCBI Taxonomy" id="28930"/>
    <lineage>
        <taxon>Eukaryota</taxon>
        <taxon>Viridiplantae</taxon>
        <taxon>Streptophyta</taxon>
        <taxon>Embryophyta</taxon>
        <taxon>Tracheophyta</taxon>
        <taxon>Spermatophyta</taxon>
        <taxon>Magnoliopsida</taxon>
        <taxon>eudicotyledons</taxon>
        <taxon>Gunneridae</taxon>
        <taxon>Pentapetalae</taxon>
        <taxon>rosids</taxon>
        <taxon>fabids</taxon>
        <taxon>Fagales</taxon>
        <taxon>Fagaceae</taxon>
        <taxon>Fagus</taxon>
    </lineage>
</organism>
<dbReference type="GO" id="GO:1901137">
    <property type="term" value="P:carbohydrate derivative biosynthetic process"/>
    <property type="evidence" value="ECO:0007669"/>
    <property type="project" value="UniProtKB-ARBA"/>
</dbReference>
<dbReference type="PANTHER" id="PTHR33116">
    <property type="entry name" value="REVERSE TRANSCRIPTASE ZINC-BINDING DOMAIN-CONTAINING PROTEIN-RELATED-RELATED"/>
    <property type="match status" value="1"/>
</dbReference>
<dbReference type="SUPFAM" id="SSF56672">
    <property type="entry name" value="DNA/RNA polymerases"/>
    <property type="match status" value="1"/>
</dbReference>
<feature type="domain" description="Galectin" evidence="4">
    <location>
        <begin position="193"/>
        <end position="386"/>
    </location>
</feature>
<dbReference type="FunFam" id="2.60.120.200:FF:000147">
    <property type="entry name" value="Hydroxyproline O-galactosyltransferase GALT2"/>
    <property type="match status" value="1"/>
</dbReference>
<evidence type="ECO:0000256" key="2">
    <source>
        <dbReference type="SAM" id="Phobius"/>
    </source>
</evidence>
<proteinExistence type="predicted"/>
<dbReference type="GO" id="GO:0030246">
    <property type="term" value="F:carbohydrate binding"/>
    <property type="evidence" value="ECO:0007669"/>
    <property type="project" value="InterPro"/>
</dbReference>
<gene>
    <name evidence="5" type="ORF">FSB_LOCUS27163</name>
</gene>